<evidence type="ECO:0000256" key="1">
    <source>
        <dbReference type="PROSITE-ProRule" id="PRU01011"/>
    </source>
</evidence>
<dbReference type="InterPro" id="IPR051057">
    <property type="entry name" value="PI-PLC_domain"/>
</dbReference>
<dbReference type="PANTHER" id="PTHR13593">
    <property type="match status" value="1"/>
</dbReference>
<evidence type="ECO:0000313" key="2">
    <source>
        <dbReference type="EMBL" id="GFN86180.1"/>
    </source>
</evidence>
<organism evidence="2 3">
    <name type="scientific">Plakobranchus ocellatus</name>
    <dbReference type="NCBI Taxonomy" id="259542"/>
    <lineage>
        <taxon>Eukaryota</taxon>
        <taxon>Metazoa</taxon>
        <taxon>Spiralia</taxon>
        <taxon>Lophotrochozoa</taxon>
        <taxon>Mollusca</taxon>
        <taxon>Gastropoda</taxon>
        <taxon>Heterobranchia</taxon>
        <taxon>Euthyneura</taxon>
        <taxon>Panpulmonata</taxon>
        <taxon>Sacoglossa</taxon>
        <taxon>Placobranchoidea</taxon>
        <taxon>Plakobranchidae</taxon>
        <taxon>Plakobranchus</taxon>
    </lineage>
</organism>
<dbReference type="SMART" id="SM00120">
    <property type="entry name" value="HX"/>
    <property type="match status" value="5"/>
</dbReference>
<proteinExistence type="predicted"/>
<dbReference type="GO" id="GO:0008081">
    <property type="term" value="F:phosphoric diester hydrolase activity"/>
    <property type="evidence" value="ECO:0007669"/>
    <property type="project" value="InterPro"/>
</dbReference>
<accession>A0AAV3YFT6</accession>
<dbReference type="Proteomes" id="UP000735302">
    <property type="component" value="Unassembled WGS sequence"/>
</dbReference>
<dbReference type="PANTHER" id="PTHR13593:SF140">
    <property type="entry name" value="PLC-LIKE PHOSPHODIESTERASE"/>
    <property type="match status" value="1"/>
</dbReference>
<dbReference type="InterPro" id="IPR018487">
    <property type="entry name" value="Hemopexin-like_repeat"/>
</dbReference>
<dbReference type="Gene3D" id="3.20.20.190">
    <property type="entry name" value="Phosphatidylinositol (PI) phosphodiesterase"/>
    <property type="match status" value="1"/>
</dbReference>
<reference evidence="2 3" key="1">
    <citation type="journal article" date="2021" name="Elife">
        <title>Chloroplast acquisition without the gene transfer in kleptoplastic sea slugs, Plakobranchus ocellatus.</title>
        <authorList>
            <person name="Maeda T."/>
            <person name="Takahashi S."/>
            <person name="Yoshida T."/>
            <person name="Shimamura S."/>
            <person name="Takaki Y."/>
            <person name="Nagai Y."/>
            <person name="Toyoda A."/>
            <person name="Suzuki Y."/>
            <person name="Arimoto A."/>
            <person name="Ishii H."/>
            <person name="Satoh N."/>
            <person name="Nishiyama T."/>
            <person name="Hasebe M."/>
            <person name="Maruyama T."/>
            <person name="Minagawa J."/>
            <person name="Obokata J."/>
            <person name="Shigenobu S."/>
        </authorList>
    </citation>
    <scope>NUCLEOTIDE SEQUENCE [LARGE SCALE GENOMIC DNA]</scope>
</reference>
<sequence length="667" mass="75359">MDAAFRLRNGTTYFLNDEEFIEYSFNFTSEARVGPITELGLDHRVYHSSAAFTLNDGRVVFLKANRYFIYALNINKQFDFDSEGVNFGGLASYPNASLNWRGDYIVFQGCNVWRLSSTFDNLFHLHGGVVDRGLPCNLDAALEWESGAIFIKGSQFWRFQSEMKGPYHIDELNLCSWYICGEATWMTKMNQGTLHCNGDTRLCDLKLNQVTLPGLHNAGSGFDRGFGLVNCWARNHAKTILEQMQLGIRHLDIDTSFTVCGLLGSSHSMFCGGSICRILKQVRTFLSQNPHEIVTMNFNHEMIDPQKVIPALTRQLKSQFSLLLNDEFRNSGERQWPLLQEAVRSNKRVFVFYPAAQSRAKSYGFGYYTKNKWIHTEYWLASTWQTFLISPINSDCSGIVRVTQNQCQAKQSFEILEVSIVPKSSGTCIKSLADLCKHDLHDALKACQPYRFSQTASPNVLLVDYPEDSAKETTSVFHAVYHQNVRNILQHRPVSCRVKIDAAVRKPHSADEVVFFVRSKIITYSFSKNVQINETTMPDNSSVDAAYIEGDKIVVTKGCLSLLLSGSTLKPLSSQWKYMPQCYSPYDAADVWNVKLHTFQGCEIMIQYQTSEKLASYNLPCDVDAAITSGAKTYVFKGNDYWVRTSATTAFTPGGNSLDWTIDAVVC</sequence>
<gene>
    <name evidence="2" type="ORF">PoB_001268600</name>
</gene>
<dbReference type="AlphaFoldDB" id="A0AAV3YFT6"/>
<dbReference type="PROSITE" id="PS51642">
    <property type="entry name" value="HEMOPEXIN_2"/>
    <property type="match status" value="1"/>
</dbReference>
<name>A0AAV3YFT6_9GAST</name>
<dbReference type="SUPFAM" id="SSF50923">
    <property type="entry name" value="Hemopexin-like domain"/>
    <property type="match status" value="2"/>
</dbReference>
<comment type="caution">
    <text evidence="2">The sequence shown here is derived from an EMBL/GenBank/DDBJ whole genome shotgun (WGS) entry which is preliminary data.</text>
</comment>
<feature type="repeat" description="Hemopexin" evidence="1">
    <location>
        <begin position="135"/>
        <end position="176"/>
    </location>
</feature>
<keyword evidence="3" id="KW-1185">Reference proteome</keyword>
<dbReference type="SUPFAM" id="SSF51695">
    <property type="entry name" value="PLC-like phosphodiesterases"/>
    <property type="match status" value="1"/>
</dbReference>
<dbReference type="EMBL" id="BLXT01001502">
    <property type="protein sequence ID" value="GFN86180.1"/>
    <property type="molecule type" value="Genomic_DNA"/>
</dbReference>
<dbReference type="InterPro" id="IPR017946">
    <property type="entry name" value="PLC-like_Pdiesterase_TIM-brl"/>
</dbReference>
<dbReference type="CDD" id="cd08557">
    <property type="entry name" value="PI-PLCc_bacteria_like"/>
    <property type="match status" value="1"/>
</dbReference>
<dbReference type="InterPro" id="IPR036375">
    <property type="entry name" value="Hemopexin-like_dom_sf"/>
</dbReference>
<protein>
    <submittedName>
        <fullName evidence="2">1-phosphatidylinositol phosphodiesterase</fullName>
    </submittedName>
</protein>
<dbReference type="GO" id="GO:0006629">
    <property type="term" value="P:lipid metabolic process"/>
    <property type="evidence" value="ECO:0007669"/>
    <property type="project" value="InterPro"/>
</dbReference>
<dbReference type="Gene3D" id="2.110.10.10">
    <property type="entry name" value="Hemopexin-like domain"/>
    <property type="match status" value="3"/>
</dbReference>
<dbReference type="Pfam" id="PF26146">
    <property type="entry name" value="PI-PLC_X"/>
    <property type="match status" value="1"/>
</dbReference>
<evidence type="ECO:0000313" key="3">
    <source>
        <dbReference type="Proteomes" id="UP000735302"/>
    </source>
</evidence>